<reference evidence="2" key="1">
    <citation type="submission" date="2022-11" db="UniProtKB">
        <authorList>
            <consortium name="WormBaseParasite"/>
        </authorList>
    </citation>
    <scope>IDENTIFICATION</scope>
</reference>
<dbReference type="Proteomes" id="UP000887579">
    <property type="component" value="Unplaced"/>
</dbReference>
<organism evidence="1 2">
    <name type="scientific">Panagrolaimus sp. ES5</name>
    <dbReference type="NCBI Taxonomy" id="591445"/>
    <lineage>
        <taxon>Eukaryota</taxon>
        <taxon>Metazoa</taxon>
        <taxon>Ecdysozoa</taxon>
        <taxon>Nematoda</taxon>
        <taxon>Chromadorea</taxon>
        <taxon>Rhabditida</taxon>
        <taxon>Tylenchina</taxon>
        <taxon>Panagrolaimomorpha</taxon>
        <taxon>Panagrolaimoidea</taxon>
        <taxon>Panagrolaimidae</taxon>
        <taxon>Panagrolaimus</taxon>
    </lineage>
</organism>
<dbReference type="WBParaSite" id="ES5_v2.g21665.t1">
    <property type="protein sequence ID" value="ES5_v2.g21665.t1"/>
    <property type="gene ID" value="ES5_v2.g21665"/>
</dbReference>
<name>A0AC34FWF7_9BILA</name>
<proteinExistence type="predicted"/>
<evidence type="ECO:0000313" key="2">
    <source>
        <dbReference type="WBParaSite" id="ES5_v2.g21665.t1"/>
    </source>
</evidence>
<sequence>MDIILKRGDIVEFRDLGYAKGTKVIEEVIEFPGAKFALGLFNRANEYDDYYKPYSADQIVRRARSRLGLWDYNLFGNNCEHFANWCRYGIEFSSQTVGHGSTHDMLTGRLGGSVTLGPARVGAGLHGTYGVRKQDDSNGFRQAFVAEAKLAQLDFLRACFSLSATTGVNRSADGVGFQVLGTGLQIGREFKLSLFGSSFAFRLW</sequence>
<accession>A0AC34FWF7</accession>
<evidence type="ECO:0000313" key="1">
    <source>
        <dbReference type="Proteomes" id="UP000887579"/>
    </source>
</evidence>
<protein>
    <submittedName>
        <fullName evidence="2">LRAT domain-containing protein</fullName>
    </submittedName>
</protein>